<reference evidence="9" key="1">
    <citation type="submission" date="2014-06" db="EMBL/GenBank/DDBJ databases">
        <title>Key roles for freshwater Actinobacteria revealed by deep metagenomic sequencing.</title>
        <authorList>
            <person name="Ghai R."/>
            <person name="Mizuno C.M."/>
            <person name="Picazo A."/>
            <person name="Camacho A."/>
            <person name="Rodriguez-Valera F."/>
        </authorList>
    </citation>
    <scope>NUCLEOTIDE SEQUENCE</scope>
</reference>
<evidence type="ECO:0000256" key="1">
    <source>
        <dbReference type="ARBA" id="ARBA00001353"/>
    </source>
</evidence>
<evidence type="ECO:0000256" key="3">
    <source>
        <dbReference type="ARBA" id="ARBA00005708"/>
    </source>
</evidence>
<name>A0A094SR07_9ZZZZ</name>
<dbReference type="GO" id="GO:0005737">
    <property type="term" value="C:cytoplasm"/>
    <property type="evidence" value="ECO:0007669"/>
    <property type="project" value="TreeGrafter"/>
</dbReference>
<dbReference type="GO" id="GO:0004150">
    <property type="term" value="F:dihydroneopterin aldolase activity"/>
    <property type="evidence" value="ECO:0007669"/>
    <property type="project" value="UniProtKB-EC"/>
</dbReference>
<accession>A0A094SR07</accession>
<evidence type="ECO:0000313" key="9">
    <source>
        <dbReference type="EMBL" id="KGA21158.1"/>
    </source>
</evidence>
<comment type="similarity">
    <text evidence="3">Belongs to the DHNA family.</text>
</comment>
<comment type="catalytic activity">
    <reaction evidence="1">
        <text>7,8-dihydroneopterin = 6-hydroxymethyl-7,8-dihydropterin + glycolaldehyde</text>
        <dbReference type="Rhea" id="RHEA:10540"/>
        <dbReference type="ChEBI" id="CHEBI:17001"/>
        <dbReference type="ChEBI" id="CHEBI:17071"/>
        <dbReference type="ChEBI" id="CHEBI:44841"/>
        <dbReference type="EC" id="4.1.2.25"/>
    </reaction>
</comment>
<evidence type="ECO:0000256" key="7">
    <source>
        <dbReference type="ARBA" id="ARBA00032903"/>
    </source>
</evidence>
<evidence type="ECO:0000259" key="8">
    <source>
        <dbReference type="SMART" id="SM00905"/>
    </source>
</evidence>
<dbReference type="FunFam" id="3.30.1130.10:FF:000003">
    <property type="entry name" value="7,8-dihydroneopterin aldolase"/>
    <property type="match status" value="1"/>
</dbReference>
<dbReference type="Pfam" id="PF02152">
    <property type="entry name" value="FolB"/>
    <property type="match status" value="1"/>
</dbReference>
<gene>
    <name evidence="9" type="ORF">GM51_3295</name>
</gene>
<dbReference type="InterPro" id="IPR006157">
    <property type="entry name" value="FolB_dom"/>
</dbReference>
<evidence type="ECO:0000256" key="6">
    <source>
        <dbReference type="ARBA" id="ARBA00023239"/>
    </source>
</evidence>
<dbReference type="SMART" id="SM00905">
    <property type="entry name" value="FolB"/>
    <property type="match status" value="1"/>
</dbReference>
<evidence type="ECO:0000256" key="4">
    <source>
        <dbReference type="ARBA" id="ARBA00013043"/>
    </source>
</evidence>
<dbReference type="SUPFAM" id="SSF55620">
    <property type="entry name" value="Tetrahydrobiopterin biosynthesis enzymes-like"/>
    <property type="match status" value="1"/>
</dbReference>
<dbReference type="InterPro" id="IPR043133">
    <property type="entry name" value="GTP-CH-I_C/QueF"/>
</dbReference>
<dbReference type="AlphaFoldDB" id="A0A094SR07"/>
<dbReference type="EC" id="4.1.2.25" evidence="4"/>
<dbReference type="PANTHER" id="PTHR42844:SF1">
    <property type="entry name" value="DIHYDRONEOPTERIN ALDOLASE 1-RELATED"/>
    <property type="match status" value="1"/>
</dbReference>
<keyword evidence="5" id="KW-0289">Folate biosynthesis</keyword>
<dbReference type="CDD" id="cd00534">
    <property type="entry name" value="DHNA_DHNTPE"/>
    <property type="match status" value="1"/>
</dbReference>
<dbReference type="InterPro" id="IPR006156">
    <property type="entry name" value="Dihydroneopterin_aldolase"/>
</dbReference>
<evidence type="ECO:0000256" key="2">
    <source>
        <dbReference type="ARBA" id="ARBA00005013"/>
    </source>
</evidence>
<evidence type="ECO:0000256" key="5">
    <source>
        <dbReference type="ARBA" id="ARBA00022909"/>
    </source>
</evidence>
<dbReference type="EMBL" id="JNSL01000012">
    <property type="protein sequence ID" value="KGA21158.1"/>
    <property type="molecule type" value="Genomic_DNA"/>
</dbReference>
<dbReference type="Gene3D" id="3.30.1130.10">
    <property type="match status" value="1"/>
</dbReference>
<dbReference type="GO" id="GO:0046656">
    <property type="term" value="P:folic acid biosynthetic process"/>
    <property type="evidence" value="ECO:0007669"/>
    <property type="project" value="UniProtKB-KW"/>
</dbReference>
<proteinExistence type="inferred from homology"/>
<organism evidence="9">
    <name type="scientific">freshwater metagenome</name>
    <dbReference type="NCBI Taxonomy" id="449393"/>
    <lineage>
        <taxon>unclassified sequences</taxon>
        <taxon>metagenomes</taxon>
        <taxon>ecological metagenomes</taxon>
    </lineage>
</organism>
<dbReference type="PANTHER" id="PTHR42844">
    <property type="entry name" value="DIHYDRONEOPTERIN ALDOLASE 1-RELATED"/>
    <property type="match status" value="1"/>
</dbReference>
<feature type="domain" description="Dihydroneopterin aldolase/epimerase" evidence="8">
    <location>
        <begin position="5"/>
        <end position="117"/>
    </location>
</feature>
<dbReference type="NCBIfam" id="TIGR00526">
    <property type="entry name" value="folB_dom"/>
    <property type="match status" value="1"/>
</dbReference>
<sequence>MSDIIRITGIRATGFHGVYTRERERGQEFVVDVTLHTEVSPAAQTDDLAHTVDYAQVAADVSQLISGEPVNLIETLAERIARSVLARDFVTAVDVTVHKPQVDLGVSVDDVSVTIHRERDTHV</sequence>
<protein>
    <recommendedName>
        <fullName evidence="4">dihydroneopterin aldolase</fullName>
        <ecNumber evidence="4">4.1.2.25</ecNumber>
    </recommendedName>
    <alternativeName>
        <fullName evidence="7">7,8-dihydroneopterin aldolase</fullName>
    </alternativeName>
</protein>
<dbReference type="NCBIfam" id="TIGR00525">
    <property type="entry name" value="folB"/>
    <property type="match status" value="1"/>
</dbReference>
<comment type="caution">
    <text evidence="9">The sequence shown here is derived from an EMBL/GenBank/DDBJ whole genome shotgun (WGS) entry which is preliminary data.</text>
</comment>
<comment type="pathway">
    <text evidence="2">Cofactor biosynthesis; tetrahydrofolate biosynthesis; 2-amino-4-hydroxy-6-hydroxymethyl-7,8-dihydropteridine diphosphate from 7,8-dihydroneopterin triphosphate: step 3/4.</text>
</comment>
<keyword evidence="6" id="KW-0456">Lyase</keyword>